<dbReference type="OrthoDB" id="10347288at2759"/>
<dbReference type="EMBL" id="BMAO01021424">
    <property type="protein sequence ID" value="GFQ74423.1"/>
    <property type="molecule type" value="Genomic_DNA"/>
</dbReference>
<protein>
    <submittedName>
        <fullName evidence="1">Uncharacterized protein</fullName>
    </submittedName>
</protein>
<gene>
    <name evidence="1" type="ORF">TNCT_111921</name>
</gene>
<dbReference type="Proteomes" id="UP000887116">
    <property type="component" value="Unassembled WGS sequence"/>
</dbReference>
<comment type="caution">
    <text evidence="1">The sequence shown here is derived from an EMBL/GenBank/DDBJ whole genome shotgun (WGS) entry which is preliminary data.</text>
</comment>
<keyword evidence="2" id="KW-1185">Reference proteome</keyword>
<reference evidence="1" key="1">
    <citation type="submission" date="2020-07" db="EMBL/GenBank/DDBJ databases">
        <title>Multicomponent nature underlies the extraordinary mechanical properties of spider dragline silk.</title>
        <authorList>
            <person name="Kono N."/>
            <person name="Nakamura H."/>
            <person name="Mori M."/>
            <person name="Yoshida Y."/>
            <person name="Ohtoshi R."/>
            <person name="Malay A.D."/>
            <person name="Moran D.A.P."/>
            <person name="Tomita M."/>
            <person name="Numata K."/>
            <person name="Arakawa K."/>
        </authorList>
    </citation>
    <scope>NUCLEOTIDE SEQUENCE</scope>
</reference>
<organism evidence="1 2">
    <name type="scientific">Trichonephila clavata</name>
    <name type="common">Joro spider</name>
    <name type="synonym">Nephila clavata</name>
    <dbReference type="NCBI Taxonomy" id="2740835"/>
    <lineage>
        <taxon>Eukaryota</taxon>
        <taxon>Metazoa</taxon>
        <taxon>Ecdysozoa</taxon>
        <taxon>Arthropoda</taxon>
        <taxon>Chelicerata</taxon>
        <taxon>Arachnida</taxon>
        <taxon>Araneae</taxon>
        <taxon>Araneomorphae</taxon>
        <taxon>Entelegynae</taxon>
        <taxon>Araneoidea</taxon>
        <taxon>Nephilidae</taxon>
        <taxon>Trichonephila</taxon>
    </lineage>
</organism>
<evidence type="ECO:0000313" key="1">
    <source>
        <dbReference type="EMBL" id="GFQ74423.1"/>
    </source>
</evidence>
<proteinExistence type="predicted"/>
<evidence type="ECO:0000313" key="2">
    <source>
        <dbReference type="Proteomes" id="UP000887116"/>
    </source>
</evidence>
<sequence length="92" mass="10606">MTKGDAQLITKSHSQTVALKNPLTFPFQVTFFLQIHTFSNHLRLELRFLQVLMRVPYAPSSQTKEEHLIFMTSSKTCIQTIFSGTYRSPQTN</sequence>
<name>A0A8X6F9H5_TRICU</name>
<accession>A0A8X6F9H5</accession>
<dbReference type="AlphaFoldDB" id="A0A8X6F9H5"/>